<gene>
    <name evidence="3" type="ORF">BECKH772A_GA0070896_100553</name>
    <name evidence="4" type="ORF">BECKH772B_GA0070898_100643</name>
    <name evidence="5" type="ORF">BECKH772C_GA0070978_100533</name>
</gene>
<dbReference type="InterPro" id="IPR001387">
    <property type="entry name" value="Cro/C1-type_HTH"/>
</dbReference>
<protein>
    <submittedName>
        <fullName evidence="5">Plasmid maintenance system antidote protein VapI, contains XRE-type HTH domain</fullName>
    </submittedName>
</protein>
<dbReference type="GO" id="GO:0003677">
    <property type="term" value="F:DNA binding"/>
    <property type="evidence" value="ECO:0007669"/>
    <property type="project" value="InterPro"/>
</dbReference>
<dbReference type="Pfam" id="PF01381">
    <property type="entry name" value="HTH_3"/>
    <property type="match status" value="1"/>
</dbReference>
<sequence length="357" mass="40792">MEAKRKYAFEPDYAVPPGETLLEVTGSLDMTQKDLAARTGLAIQTLHRIFKGIQPITYETANRLELVTNVPANFWNRLEAQFQEQVAKFNERQRMAADIEWLQSIPTKELMERGFVEPLKDKVTLLREVLRFYGVSSVAAWSAVWKEPAVAARRSACFDSQPGPASAWIRQGELQAQAIACQPYDKNRFMAALEEIRTLTRDTPQVFEPEIKRLCAEAGVAVALVKEMKKVPWNGATKWLGPDKVMILLCLRGKGEDKFWFSFFHEAGHVLHDKKKDLFVNDGNCGDRSEERADKFATEFLIPAKYNSTIKDLRSRSEVIQLADELGIAPGIVAGRYQFLTKRWDYFKDLIRGLEWR</sequence>
<dbReference type="Gene3D" id="1.10.260.40">
    <property type="entry name" value="lambda repressor-like DNA-binding domains"/>
    <property type="match status" value="1"/>
</dbReference>
<reference evidence="5" key="1">
    <citation type="submission" date="2019-02" db="EMBL/GenBank/DDBJ databases">
        <authorList>
            <person name="Gruber-Vodicka R. H."/>
            <person name="Seah K. B. B."/>
        </authorList>
    </citation>
    <scope>NUCLEOTIDE SEQUENCE</scope>
    <source>
        <strain evidence="5">BECK_SA2B12</strain>
        <strain evidence="3">BECK_SA2B15</strain>
        <strain evidence="4">BECK_SA2B20</strain>
    </source>
</reference>
<comment type="similarity">
    <text evidence="1">Belongs to the short-chain fatty acyl-CoA assimilation regulator (ScfR) family.</text>
</comment>
<accession>A0A450V825</accession>
<evidence type="ECO:0000259" key="2">
    <source>
        <dbReference type="PROSITE" id="PS50943"/>
    </source>
</evidence>
<proteinExistence type="inferred from homology"/>
<organism evidence="5">
    <name type="scientific">Candidatus Kentrum eta</name>
    <dbReference type="NCBI Taxonomy" id="2126337"/>
    <lineage>
        <taxon>Bacteria</taxon>
        <taxon>Pseudomonadati</taxon>
        <taxon>Pseudomonadota</taxon>
        <taxon>Gammaproteobacteria</taxon>
        <taxon>Candidatus Kentrum</taxon>
    </lineage>
</organism>
<feature type="domain" description="HTH cro/C1-type" evidence="2">
    <location>
        <begin position="27"/>
        <end position="75"/>
    </location>
</feature>
<dbReference type="EMBL" id="CAADFG010000055">
    <property type="protein sequence ID" value="VFJ93310.1"/>
    <property type="molecule type" value="Genomic_DNA"/>
</dbReference>
<evidence type="ECO:0000313" key="4">
    <source>
        <dbReference type="EMBL" id="VFJ94600.1"/>
    </source>
</evidence>
<name>A0A450V825_9GAMM</name>
<dbReference type="EMBL" id="CAADFI010000064">
    <property type="protein sequence ID" value="VFJ94600.1"/>
    <property type="molecule type" value="Genomic_DNA"/>
</dbReference>
<dbReference type="PROSITE" id="PS50943">
    <property type="entry name" value="HTH_CROC1"/>
    <property type="match status" value="1"/>
</dbReference>
<dbReference type="AlphaFoldDB" id="A0A450V825"/>
<dbReference type="SMART" id="SM00530">
    <property type="entry name" value="HTH_XRE"/>
    <property type="match status" value="1"/>
</dbReference>
<evidence type="ECO:0000313" key="5">
    <source>
        <dbReference type="EMBL" id="VFK00827.1"/>
    </source>
</evidence>
<dbReference type="EMBL" id="CAADFJ010000053">
    <property type="protein sequence ID" value="VFK00827.1"/>
    <property type="molecule type" value="Genomic_DNA"/>
</dbReference>
<dbReference type="InterPro" id="IPR010982">
    <property type="entry name" value="Lambda_DNA-bd_dom_sf"/>
</dbReference>
<dbReference type="CDD" id="cd00093">
    <property type="entry name" value="HTH_XRE"/>
    <property type="match status" value="1"/>
</dbReference>
<dbReference type="SUPFAM" id="SSF47413">
    <property type="entry name" value="lambda repressor-like DNA-binding domains"/>
    <property type="match status" value="1"/>
</dbReference>
<dbReference type="Pfam" id="PF06114">
    <property type="entry name" value="Peptidase_M78"/>
    <property type="match status" value="1"/>
</dbReference>
<evidence type="ECO:0000313" key="3">
    <source>
        <dbReference type="EMBL" id="VFJ93310.1"/>
    </source>
</evidence>
<dbReference type="InterPro" id="IPR010359">
    <property type="entry name" value="IrrE_HExxH"/>
</dbReference>
<evidence type="ECO:0000256" key="1">
    <source>
        <dbReference type="ARBA" id="ARBA00007227"/>
    </source>
</evidence>